<comment type="caution">
    <text evidence="3">The sequence shown here is derived from an EMBL/GenBank/DDBJ whole genome shotgun (WGS) entry which is preliminary data.</text>
</comment>
<feature type="compositionally biased region" description="Basic residues" evidence="1">
    <location>
        <begin position="350"/>
        <end position="364"/>
    </location>
</feature>
<feature type="signal peptide" evidence="2">
    <location>
        <begin position="1"/>
        <end position="19"/>
    </location>
</feature>
<dbReference type="Proteomes" id="UP001367676">
    <property type="component" value="Unassembled WGS sequence"/>
</dbReference>
<evidence type="ECO:0000256" key="1">
    <source>
        <dbReference type="SAM" id="MobiDB-lite"/>
    </source>
</evidence>
<feature type="compositionally biased region" description="Low complexity" evidence="1">
    <location>
        <begin position="365"/>
        <end position="383"/>
    </location>
</feature>
<keyword evidence="2" id="KW-0732">Signal</keyword>
<feature type="compositionally biased region" description="Basic and acidic residues" evidence="1">
    <location>
        <begin position="282"/>
        <end position="291"/>
    </location>
</feature>
<feature type="chain" id="PRO_5043020120" evidence="2">
    <location>
        <begin position="20"/>
        <end position="440"/>
    </location>
</feature>
<proteinExistence type="predicted"/>
<keyword evidence="4" id="KW-1185">Reference proteome</keyword>
<organism evidence="3 4">
    <name type="scientific">Parthenolecanium corni</name>
    <dbReference type="NCBI Taxonomy" id="536013"/>
    <lineage>
        <taxon>Eukaryota</taxon>
        <taxon>Metazoa</taxon>
        <taxon>Ecdysozoa</taxon>
        <taxon>Arthropoda</taxon>
        <taxon>Hexapoda</taxon>
        <taxon>Insecta</taxon>
        <taxon>Pterygota</taxon>
        <taxon>Neoptera</taxon>
        <taxon>Paraneoptera</taxon>
        <taxon>Hemiptera</taxon>
        <taxon>Sternorrhyncha</taxon>
        <taxon>Coccoidea</taxon>
        <taxon>Coccidae</taxon>
        <taxon>Parthenolecanium</taxon>
    </lineage>
</organism>
<gene>
    <name evidence="3" type="ORF">V9T40_012042</name>
</gene>
<name>A0AAN9T861_9HEMI</name>
<protein>
    <submittedName>
        <fullName evidence="3">Uncharacterized protein</fullName>
    </submittedName>
</protein>
<dbReference type="EMBL" id="JBBCAQ010000036">
    <property type="protein sequence ID" value="KAK7575756.1"/>
    <property type="molecule type" value="Genomic_DNA"/>
</dbReference>
<sequence>MLMLGGCLVLALAFSQATAYTLMAPKIYGQSMPASTRGWTGVVPYPFRTYQPSLPPQYYSRYYGDPYFAPNMQNADYFYSQDPYTAAFDDSDYYSNYLYYIPSRRLYYDQPPVDTVEDIQDYDDETPEEDNNFKLQREWWMEKNVMPNEDTDYDRFQFDDFLDYKLPKSSKKTKNKDLRKSVPKPRLAGIDGFGRKKEKEQVFGSFRYNPRRDEEQVPVYAEPNIQSDDKEVKELKKLYREPGRKETTMEQHVEPSLDDWMRGYVKKSADGVKHRHLHQQPRTRDSYEPSSRFEDGVFAVYNEGGQMQIPENSIQDEDKWAEYVPEEMSVFDTIKKLLALEDDSDQKLKINKRVRSTTKSKSRPKSTTTTTSSTSTPPTSSTTVRQFPDFKSQSTPAAVPKQIKNHKRSAVSSKKQFSNPIYTDEESLVRELSALRHRKS</sequence>
<reference evidence="3 4" key="1">
    <citation type="submission" date="2024-03" db="EMBL/GenBank/DDBJ databases">
        <title>Adaptation during the transition from Ophiocordyceps entomopathogen to insect associate is accompanied by gene loss and intensified selection.</title>
        <authorList>
            <person name="Ward C.M."/>
            <person name="Onetto C.A."/>
            <person name="Borneman A.R."/>
        </authorList>
    </citation>
    <scope>NUCLEOTIDE SEQUENCE [LARGE SCALE GENOMIC DNA]</scope>
    <source>
        <strain evidence="3">AWRI1</strain>
        <tissue evidence="3">Single Adult Female</tissue>
    </source>
</reference>
<evidence type="ECO:0000313" key="4">
    <source>
        <dbReference type="Proteomes" id="UP001367676"/>
    </source>
</evidence>
<accession>A0AAN9T861</accession>
<feature type="compositionally biased region" description="Polar residues" evidence="1">
    <location>
        <begin position="410"/>
        <end position="421"/>
    </location>
</feature>
<dbReference type="AlphaFoldDB" id="A0AAN9T861"/>
<feature type="region of interest" description="Disordered" evidence="1">
    <location>
        <begin position="271"/>
        <end position="291"/>
    </location>
</feature>
<feature type="region of interest" description="Disordered" evidence="1">
    <location>
        <begin position="172"/>
        <end position="191"/>
    </location>
</feature>
<evidence type="ECO:0000313" key="3">
    <source>
        <dbReference type="EMBL" id="KAK7575756.1"/>
    </source>
</evidence>
<evidence type="ECO:0000256" key="2">
    <source>
        <dbReference type="SAM" id="SignalP"/>
    </source>
</evidence>
<feature type="region of interest" description="Disordered" evidence="1">
    <location>
        <begin position="350"/>
        <end position="423"/>
    </location>
</feature>